<dbReference type="Pfam" id="PF13181">
    <property type="entry name" value="TPR_8"/>
    <property type="match status" value="2"/>
</dbReference>
<dbReference type="InterPro" id="IPR019734">
    <property type="entry name" value="TPR_rpt"/>
</dbReference>
<proteinExistence type="predicted"/>
<name>A0A3E0WIK0_9GAMM</name>
<dbReference type="Proteomes" id="UP000256763">
    <property type="component" value="Unassembled WGS sequence"/>
</dbReference>
<dbReference type="PANTHER" id="PTHR45588:SF1">
    <property type="entry name" value="WW DOMAIN-CONTAINING PROTEIN"/>
    <property type="match status" value="1"/>
</dbReference>
<feature type="transmembrane region" description="Helical" evidence="1">
    <location>
        <begin position="24"/>
        <end position="42"/>
    </location>
</feature>
<dbReference type="Gene3D" id="1.25.40.10">
    <property type="entry name" value="Tetratricopeptide repeat domain"/>
    <property type="match status" value="2"/>
</dbReference>
<evidence type="ECO:0000313" key="2">
    <source>
        <dbReference type="EMBL" id="RFA32608.1"/>
    </source>
</evidence>
<protein>
    <recommendedName>
        <fullName evidence="4">Tetratricopeptide repeat protein</fullName>
    </recommendedName>
</protein>
<dbReference type="AlphaFoldDB" id="A0A3E0WIK0"/>
<evidence type="ECO:0000256" key="1">
    <source>
        <dbReference type="SAM" id="Phobius"/>
    </source>
</evidence>
<dbReference type="EMBL" id="NFZW01000027">
    <property type="protein sequence ID" value="RFA32608.1"/>
    <property type="molecule type" value="Genomic_DNA"/>
</dbReference>
<gene>
    <name evidence="2" type="ORF">CAL65_19235</name>
</gene>
<keyword evidence="1" id="KW-1133">Transmembrane helix</keyword>
<evidence type="ECO:0000313" key="3">
    <source>
        <dbReference type="Proteomes" id="UP000256763"/>
    </source>
</evidence>
<sequence length="592" mass="65402">MNGGYAAKLTGAVRATGRSMQRRAIRVGLALAVAVMPVALVAQEGGDEGNSIGTVDFGVDCQEAVQEDFDRALALLHHMMYSEAQEAFASIAEADPNCGMAYWGVASTLFQPLWPTRPSEAELEQGLSAVETAEGLVQDERERNLVAATKAFFEHPEDDDYWARLERWADGMENAYQANPDDLDTAALYGLALVTVAPRADDRHALHDEAEAILRAVFEEEPTHPGAIHYSIHSTDVDGRAENALDMVEVYGAIAPNVAHALHMPSHIYVRLGDWPEVIDWNRRSADAALREPVDGAASHHYIHALDYLLYAYLQRGEDAQAWMLFEEVLAVERHQPTFISAFHAAAMPARFTVERRRWEEAAMLPPRTPEYLPWEEAQWAEGLTWYARGLGGVHIGDIDRAEEAAQRLEALRDDALAAGEEGFATYIEIDRRILAGWLARTAGRYEEAVASMRSAVELEASVEKDPTTPGALLPPNEALGDLLMDLGRPNEALEAYRAAEEVWPGRYNTLLGPLVPPLPLATRRRHEPTTADCWRLPLSRRALARTKPERFSNAEVSGRSPFSAAAVGLSKLAIPRPPHRAGAVLLRIRRK</sequence>
<accession>A0A3E0WIK0</accession>
<dbReference type="InterPro" id="IPR011990">
    <property type="entry name" value="TPR-like_helical_dom_sf"/>
</dbReference>
<organism evidence="2 3">
    <name type="scientific">Alkalilimnicola ehrlichii</name>
    <dbReference type="NCBI Taxonomy" id="351052"/>
    <lineage>
        <taxon>Bacteria</taxon>
        <taxon>Pseudomonadati</taxon>
        <taxon>Pseudomonadota</taxon>
        <taxon>Gammaproteobacteria</taxon>
        <taxon>Chromatiales</taxon>
        <taxon>Ectothiorhodospiraceae</taxon>
        <taxon>Alkalilimnicola</taxon>
    </lineage>
</organism>
<dbReference type="PANTHER" id="PTHR45588">
    <property type="entry name" value="TPR DOMAIN-CONTAINING PROTEIN"/>
    <property type="match status" value="1"/>
</dbReference>
<keyword evidence="3" id="KW-1185">Reference proteome</keyword>
<keyword evidence="1" id="KW-0812">Transmembrane</keyword>
<keyword evidence="1" id="KW-0472">Membrane</keyword>
<evidence type="ECO:0008006" key="4">
    <source>
        <dbReference type="Google" id="ProtNLM"/>
    </source>
</evidence>
<reference evidence="3" key="1">
    <citation type="submission" date="2017-05" db="EMBL/GenBank/DDBJ databases">
        <authorList>
            <person name="Sharma S."/>
            <person name="Sidhu C."/>
            <person name="Pinnaka A.K."/>
        </authorList>
    </citation>
    <scope>NUCLEOTIDE SEQUENCE [LARGE SCALE GENOMIC DNA]</scope>
    <source>
        <strain evidence="3">AK93</strain>
    </source>
</reference>
<dbReference type="RefSeq" id="WP_116348411.1">
    <property type="nucleotide sequence ID" value="NZ_NFZW01000027.1"/>
</dbReference>
<comment type="caution">
    <text evidence="2">The sequence shown here is derived from an EMBL/GenBank/DDBJ whole genome shotgun (WGS) entry which is preliminary data.</text>
</comment>
<dbReference type="SUPFAM" id="SSF48452">
    <property type="entry name" value="TPR-like"/>
    <property type="match status" value="1"/>
</dbReference>